<dbReference type="InterPro" id="IPR006935">
    <property type="entry name" value="Helicase/UvrB_N"/>
</dbReference>
<dbReference type="PROSITE" id="PS51192">
    <property type="entry name" value="HELICASE_ATP_BIND_1"/>
    <property type="match status" value="1"/>
</dbReference>
<organism evidence="3 4">
    <name type="scientific">Acinetobacter tjernbergiae DSM 14971 = CIP 107465</name>
    <dbReference type="NCBI Taxonomy" id="1120928"/>
    <lineage>
        <taxon>Bacteria</taxon>
        <taxon>Pseudomonadati</taxon>
        <taxon>Pseudomonadota</taxon>
        <taxon>Gammaproteobacteria</taxon>
        <taxon>Moraxellales</taxon>
        <taxon>Moraxellaceae</taxon>
        <taxon>Acinetobacter</taxon>
    </lineage>
</organism>
<proteinExistence type="predicted"/>
<comment type="caution">
    <text evidence="3">The sequence shown here is derived from an EMBL/GenBank/DDBJ whole genome shotgun (WGS) entry which is preliminary data.</text>
</comment>
<protein>
    <recommendedName>
        <fullName evidence="5">Helicase ATP-binding domain-containing protein</fullName>
    </recommendedName>
</protein>
<dbReference type="InterPro" id="IPR014001">
    <property type="entry name" value="Helicase_ATP-bd"/>
</dbReference>
<evidence type="ECO:0000259" key="2">
    <source>
        <dbReference type="PROSITE" id="PS51194"/>
    </source>
</evidence>
<dbReference type="AlphaFoldDB" id="V2W4F2"/>
<dbReference type="OrthoDB" id="6664238at2"/>
<dbReference type="InterPro" id="IPR027417">
    <property type="entry name" value="P-loop_NTPase"/>
</dbReference>
<dbReference type="Gene3D" id="3.40.50.300">
    <property type="entry name" value="P-loop containing nucleotide triphosphate hydrolases"/>
    <property type="match status" value="2"/>
</dbReference>
<dbReference type="GO" id="GO:0016787">
    <property type="term" value="F:hydrolase activity"/>
    <property type="evidence" value="ECO:0007669"/>
    <property type="project" value="InterPro"/>
</dbReference>
<dbReference type="PATRIC" id="fig|1120928.5.peg.2330"/>
<dbReference type="Pfam" id="PF00271">
    <property type="entry name" value="Helicase_C"/>
    <property type="match status" value="1"/>
</dbReference>
<gene>
    <name evidence="3" type="ORF">F990_02306</name>
</gene>
<dbReference type="PROSITE" id="PS51194">
    <property type="entry name" value="HELICASE_CTER"/>
    <property type="match status" value="1"/>
</dbReference>
<accession>V2W4F2</accession>
<evidence type="ECO:0000313" key="4">
    <source>
        <dbReference type="Proteomes" id="UP000017404"/>
    </source>
</evidence>
<reference evidence="3 4" key="1">
    <citation type="submission" date="2013-10" db="EMBL/GenBank/DDBJ databases">
        <title>The Genome Sequence of Acinetobacter tjernbergiae CIP107465.</title>
        <authorList>
            <consortium name="The Broad Institute Genomics Platform"/>
            <consortium name="The Broad Institute Genome Sequencing Center for Infectious Disease"/>
            <person name="Cerqueira G."/>
            <person name="Feldgarden M."/>
            <person name="Courvalin P."/>
            <person name="Grillot-Courvalin C."/>
            <person name="Clermont D."/>
            <person name="Rocha E."/>
            <person name="Yoon E.-J."/>
            <person name="Nemec A."/>
            <person name="Young S.K."/>
            <person name="Zeng Q."/>
            <person name="Gargeya S."/>
            <person name="Fitzgerald M."/>
            <person name="Abouelleil A."/>
            <person name="Alvarado L."/>
            <person name="Berlin A.M."/>
            <person name="Chapman S.B."/>
            <person name="Gainer-Dewar J."/>
            <person name="Goldberg J."/>
            <person name="Gnerre S."/>
            <person name="Griggs A."/>
            <person name="Gujja S."/>
            <person name="Hansen M."/>
            <person name="Howarth C."/>
            <person name="Imamovic A."/>
            <person name="Ireland A."/>
            <person name="Larimer J."/>
            <person name="McCowan C."/>
            <person name="Murphy C."/>
            <person name="Pearson M."/>
            <person name="Poon T.W."/>
            <person name="Priest M."/>
            <person name="Roberts A."/>
            <person name="Saif S."/>
            <person name="Shea T."/>
            <person name="Sykes S."/>
            <person name="Wortman J."/>
            <person name="Nusbaum C."/>
            <person name="Birren B."/>
        </authorList>
    </citation>
    <scope>NUCLEOTIDE SEQUENCE [LARGE SCALE GENOMIC DNA]</scope>
    <source>
        <strain evidence="3 4">CIP 107465</strain>
    </source>
</reference>
<evidence type="ECO:0000313" key="3">
    <source>
        <dbReference type="EMBL" id="ESK54864.1"/>
    </source>
</evidence>
<sequence length="788" mass="90775">MSELHKITLKQNQYLSDVSLPIEKNKYALIKAGTGIGKTSMVMEKLSKNFDIIVMIIPSVLKVTELEHTYANSYGKINYHFYYDKNVPTEVDFKDKTKKVVVCTYDKLDAVADVLSHKQLDSTVLVVDECHKLYSSGDYRDEAINKVVLNIKQRKFKTVLYLTATFTSHCFDTLGLPVLDKIYQVDLEQLSLERSIDMILLQKGDQYSFISLIQNRLNLMKEKGVRKKIIVRNNNREKCERIAAVTEKYFGVKTLVIHSKSKNDQDVKELFSSQLIPEDIDIIFSTSIMDEGVNINNLDGDIDSVFVIGKQAHPEELVQFLGRLRKTTVPCFMVLHTKIDENHQINIDTLKKIYLNKNKKYTTRMNKISELLAEIFDDYTFDMYDEERQITSIYKRVNLLNETFNEFSGAKLFTVHNGKVERNAASIAANYYRMDKANCYANFYYFKHRIEELLPSCKVKYRLDYLTQTPSYIKESLNEEKELSEKAVKASIPIAFEIFLSKIDADVREALSLKESRILSDDDFSDQEMADGEEKEPLLKDFGLDILKQQKNDDRFIDKMVAKYDVPYHAATVDIIGKIALLSTVIGNLNDIYHIIETRQFDKVMRASKAYSSNIVVQYLVKRFYRYAPERYLHGKYRLTPIDAAKLLHDAIGSINQQTNIPFKTFIKEKLISGVKVDLKTKEVVIDPSKAANFIAKFFAVNDRNAKKPELRYLEFNGIVVGNYQYLSIAKIQAPYLQVPEEFQLGERIFNSMTGLFLSGSETPLTLVSQLFDEVDVFDDDMNLDQTA</sequence>
<dbReference type="STRING" id="202955.GCA_000759995_00225"/>
<dbReference type="GO" id="GO:0003677">
    <property type="term" value="F:DNA binding"/>
    <property type="evidence" value="ECO:0007669"/>
    <property type="project" value="InterPro"/>
</dbReference>
<dbReference type="InterPro" id="IPR001650">
    <property type="entry name" value="Helicase_C-like"/>
</dbReference>
<evidence type="ECO:0008006" key="5">
    <source>
        <dbReference type="Google" id="ProtNLM"/>
    </source>
</evidence>
<dbReference type="RefSeq" id="WP_018679949.1">
    <property type="nucleotide sequence ID" value="NZ_AYEV01000024.1"/>
</dbReference>
<dbReference type="Proteomes" id="UP000017404">
    <property type="component" value="Unassembled WGS sequence"/>
</dbReference>
<dbReference type="GO" id="GO:0005524">
    <property type="term" value="F:ATP binding"/>
    <property type="evidence" value="ECO:0007669"/>
    <property type="project" value="InterPro"/>
</dbReference>
<dbReference type="Pfam" id="PF04851">
    <property type="entry name" value="ResIII"/>
    <property type="match status" value="1"/>
</dbReference>
<dbReference type="EMBL" id="AYEV01000024">
    <property type="protein sequence ID" value="ESK54864.1"/>
    <property type="molecule type" value="Genomic_DNA"/>
</dbReference>
<keyword evidence="4" id="KW-1185">Reference proteome</keyword>
<dbReference type="eggNOG" id="COG1061">
    <property type="taxonomic scope" value="Bacteria"/>
</dbReference>
<dbReference type="SMART" id="SM00487">
    <property type="entry name" value="DEXDc"/>
    <property type="match status" value="1"/>
</dbReference>
<dbReference type="SUPFAM" id="SSF52540">
    <property type="entry name" value="P-loop containing nucleoside triphosphate hydrolases"/>
    <property type="match status" value="1"/>
</dbReference>
<feature type="domain" description="Helicase C-terminal" evidence="2">
    <location>
        <begin position="212"/>
        <end position="376"/>
    </location>
</feature>
<feature type="domain" description="Helicase ATP-binding" evidence="1">
    <location>
        <begin position="19"/>
        <end position="184"/>
    </location>
</feature>
<name>V2W4F2_9GAMM</name>
<evidence type="ECO:0000259" key="1">
    <source>
        <dbReference type="PROSITE" id="PS51192"/>
    </source>
</evidence>